<name>A0ABQ0FED2_APOSI</name>
<evidence type="ECO:0000313" key="3">
    <source>
        <dbReference type="Proteomes" id="UP001623349"/>
    </source>
</evidence>
<sequence>MLPGYSPQVHTTEILPGKNMTAEDIREERSNIQRVTKNPFRQVNRKAGEYAYSTDNAFEQEIYFDGVKIVHQIGGRRDQIVLKNLNRYEKHLTKVFPRNPREVELAACP</sequence>
<protein>
    <submittedName>
        <fullName evidence="2">HEAT repeat-containing 4</fullName>
    </submittedName>
</protein>
<reference evidence="2 3" key="1">
    <citation type="submission" date="2024-08" db="EMBL/GenBank/DDBJ databases">
        <title>The draft genome of Apodemus speciosus.</title>
        <authorList>
            <person name="Nabeshima K."/>
            <person name="Suzuki S."/>
            <person name="Onuma M."/>
        </authorList>
    </citation>
    <scope>NUCLEOTIDE SEQUENCE [LARGE SCALE GENOMIC DNA]</scope>
    <source>
        <strain evidence="2">IB14-021</strain>
    </source>
</reference>
<organism evidence="2 3">
    <name type="scientific">Apodemus speciosus</name>
    <name type="common">Large Japanese field mouse</name>
    <dbReference type="NCBI Taxonomy" id="105296"/>
    <lineage>
        <taxon>Eukaryota</taxon>
        <taxon>Metazoa</taxon>
        <taxon>Chordata</taxon>
        <taxon>Craniata</taxon>
        <taxon>Vertebrata</taxon>
        <taxon>Euteleostomi</taxon>
        <taxon>Mammalia</taxon>
        <taxon>Eutheria</taxon>
        <taxon>Euarchontoglires</taxon>
        <taxon>Glires</taxon>
        <taxon>Rodentia</taxon>
        <taxon>Myomorpha</taxon>
        <taxon>Muroidea</taxon>
        <taxon>Muridae</taxon>
        <taxon>Murinae</taxon>
        <taxon>Apodemus</taxon>
    </lineage>
</organism>
<evidence type="ECO:0000313" key="2">
    <source>
        <dbReference type="EMBL" id="GAB1297608.1"/>
    </source>
</evidence>
<dbReference type="EMBL" id="BAAFST010000012">
    <property type="protein sequence ID" value="GAB1297608.1"/>
    <property type="molecule type" value="Genomic_DNA"/>
</dbReference>
<keyword evidence="3" id="KW-1185">Reference proteome</keyword>
<gene>
    <name evidence="2" type="ORF">APTSU1_001284400</name>
</gene>
<dbReference type="Proteomes" id="UP001623349">
    <property type="component" value="Unassembled WGS sequence"/>
</dbReference>
<comment type="caution">
    <text evidence="2">The sequence shown here is derived from an EMBL/GenBank/DDBJ whole genome shotgun (WGS) entry which is preliminary data.</text>
</comment>
<proteinExistence type="predicted"/>
<feature type="region of interest" description="Disordered" evidence="1">
    <location>
        <begin position="1"/>
        <end position="21"/>
    </location>
</feature>
<accession>A0ABQ0FED2</accession>
<evidence type="ECO:0000256" key="1">
    <source>
        <dbReference type="SAM" id="MobiDB-lite"/>
    </source>
</evidence>